<dbReference type="EMBL" id="QGNW01000150">
    <property type="protein sequence ID" value="RVW90966.1"/>
    <property type="molecule type" value="Genomic_DNA"/>
</dbReference>
<dbReference type="PANTHER" id="PTHR48475">
    <property type="entry name" value="RIBONUCLEASE H"/>
    <property type="match status" value="1"/>
</dbReference>
<proteinExistence type="predicted"/>
<evidence type="ECO:0000313" key="2">
    <source>
        <dbReference type="Proteomes" id="UP000288805"/>
    </source>
</evidence>
<dbReference type="AlphaFoldDB" id="A0A438I2M7"/>
<name>A0A438I2M7_VITVI</name>
<accession>A0A438I2M7</accession>
<protein>
    <recommendedName>
        <fullName evidence="3">Reverse transcriptase RNase H-like domain-containing protein</fullName>
    </recommendedName>
</protein>
<evidence type="ECO:0000313" key="1">
    <source>
        <dbReference type="EMBL" id="RVW90966.1"/>
    </source>
</evidence>
<organism evidence="1 2">
    <name type="scientific">Vitis vinifera</name>
    <name type="common">Grape</name>
    <dbReference type="NCBI Taxonomy" id="29760"/>
    <lineage>
        <taxon>Eukaryota</taxon>
        <taxon>Viridiplantae</taxon>
        <taxon>Streptophyta</taxon>
        <taxon>Embryophyta</taxon>
        <taxon>Tracheophyta</taxon>
        <taxon>Spermatophyta</taxon>
        <taxon>Magnoliopsida</taxon>
        <taxon>eudicotyledons</taxon>
        <taxon>Gunneridae</taxon>
        <taxon>Pentapetalae</taxon>
        <taxon>rosids</taxon>
        <taxon>Vitales</taxon>
        <taxon>Vitaceae</taxon>
        <taxon>Viteae</taxon>
        <taxon>Vitis</taxon>
    </lineage>
</organism>
<dbReference type="PANTHER" id="PTHR48475:SF1">
    <property type="entry name" value="RNASE H TYPE-1 DOMAIN-CONTAINING PROTEIN"/>
    <property type="match status" value="1"/>
</dbReference>
<gene>
    <name evidence="1" type="ORF">CK203_044139</name>
</gene>
<comment type="caution">
    <text evidence="1">The sequence shown here is derived from an EMBL/GenBank/DDBJ whole genome shotgun (WGS) entry which is preliminary data.</text>
</comment>
<dbReference type="Proteomes" id="UP000288805">
    <property type="component" value="Unassembled WGS sequence"/>
</dbReference>
<reference evidence="1 2" key="1">
    <citation type="journal article" date="2018" name="PLoS Genet.">
        <title>Population sequencing reveals clonal diversity and ancestral inbreeding in the grapevine cultivar Chardonnay.</title>
        <authorList>
            <person name="Roach M.J."/>
            <person name="Johnson D.L."/>
            <person name="Bohlmann J."/>
            <person name="van Vuuren H.J."/>
            <person name="Jones S.J."/>
            <person name="Pretorius I.S."/>
            <person name="Schmidt S.A."/>
            <person name="Borneman A.R."/>
        </authorList>
    </citation>
    <scope>NUCLEOTIDE SEQUENCE [LARGE SCALE GENOMIC DNA]</scope>
    <source>
        <strain evidence="2">cv. Chardonnay</strain>
        <tissue evidence="1">Leaf</tissue>
    </source>
</reference>
<sequence length="289" mass="34263">MLEYKMRYVIIERLYLTLVWATRRLRHYMTEYSVHLISCLDPLRYLFDRPALTDHLASLPTIKSRLVDDDFTDEEFVVMNRIEPAYCHLIDETEVQDDLPWFHDIHKFLRSGTYLEAATTKDRRALRQSSDERGSYRSLRSAYGWAYVSPSSAYRPQTNGAVGTANNNIKRILRKMELHLTPGVWYGGYFTNRDKDRRLRAVDRVQAYQRKMARAFRKRVKARPLQKEDLVLRMLRGFIGDPKGKFRPKWSEPYVILELTLEGAAWLTDLDRNQLLEPTNEDQLKKYYV</sequence>
<evidence type="ECO:0008006" key="3">
    <source>
        <dbReference type="Google" id="ProtNLM"/>
    </source>
</evidence>